<feature type="transmembrane region" description="Helical" evidence="1">
    <location>
        <begin position="44"/>
        <end position="66"/>
    </location>
</feature>
<dbReference type="AlphaFoldDB" id="A0AAE3Y368"/>
<evidence type="ECO:0000256" key="1">
    <source>
        <dbReference type="SAM" id="Phobius"/>
    </source>
</evidence>
<evidence type="ECO:0000313" key="3">
    <source>
        <dbReference type="Proteomes" id="UP001184828"/>
    </source>
</evidence>
<dbReference type="EMBL" id="JAVDQZ010000008">
    <property type="protein sequence ID" value="MDR6428670.1"/>
    <property type="molecule type" value="Genomic_DNA"/>
</dbReference>
<accession>A0AAE3Y368</accession>
<name>A0AAE3Y368_VARPD</name>
<keyword evidence="1" id="KW-1133">Transmembrane helix</keyword>
<gene>
    <name evidence="2" type="ORF">J2738_004834</name>
</gene>
<proteinExistence type="predicted"/>
<sequence length="73" mass="8073">MLLVLFLACLFIFSIGFSLATLLVMPLIRWAIHGALYFSVSSSELFNLLLVVLGTSFVATAAMWLAGKYKGQW</sequence>
<keyword evidence="1" id="KW-0812">Transmembrane</keyword>
<dbReference type="RefSeq" id="WP_192325863.1">
    <property type="nucleotide sequence ID" value="NZ_JAUSRU010000006.1"/>
</dbReference>
<keyword evidence="1" id="KW-0472">Membrane</keyword>
<protein>
    <submittedName>
        <fullName evidence="2">Uncharacterized protein</fullName>
    </submittedName>
</protein>
<organism evidence="2 3">
    <name type="scientific">Variovorax paradoxus</name>
    <dbReference type="NCBI Taxonomy" id="34073"/>
    <lineage>
        <taxon>Bacteria</taxon>
        <taxon>Pseudomonadati</taxon>
        <taxon>Pseudomonadota</taxon>
        <taxon>Betaproteobacteria</taxon>
        <taxon>Burkholderiales</taxon>
        <taxon>Comamonadaceae</taxon>
        <taxon>Variovorax</taxon>
    </lineage>
</organism>
<comment type="caution">
    <text evidence="2">The sequence shown here is derived from an EMBL/GenBank/DDBJ whole genome shotgun (WGS) entry which is preliminary data.</text>
</comment>
<evidence type="ECO:0000313" key="2">
    <source>
        <dbReference type="EMBL" id="MDR6428670.1"/>
    </source>
</evidence>
<reference evidence="2" key="1">
    <citation type="submission" date="2023-07" db="EMBL/GenBank/DDBJ databases">
        <title>Sorghum-associated microbial communities from plants grown in Nebraska, USA.</title>
        <authorList>
            <person name="Schachtman D."/>
        </authorList>
    </citation>
    <scope>NUCLEOTIDE SEQUENCE</scope>
    <source>
        <strain evidence="2">DS2114</strain>
    </source>
</reference>
<dbReference type="Proteomes" id="UP001184828">
    <property type="component" value="Unassembled WGS sequence"/>
</dbReference>